<evidence type="ECO:0000256" key="4">
    <source>
        <dbReference type="ARBA" id="ARBA00023159"/>
    </source>
</evidence>
<reference evidence="7" key="1">
    <citation type="submission" date="2006-06" db="EMBL/GenBank/DDBJ databases">
        <title>Complete sequence of chromosome of Mycobacterium sp. MCS.</title>
        <authorList>
            <consortium name="US DOE Joint Genome Institute"/>
            <person name="Copeland A."/>
            <person name="Lucas S."/>
            <person name="Lapidus A."/>
            <person name="Barry K."/>
            <person name="Detter J.C."/>
            <person name="Glavina del Rio T."/>
            <person name="Hammon N."/>
            <person name="Israni S."/>
            <person name="Dalin E."/>
            <person name="Tice H."/>
            <person name="Pitluck S."/>
            <person name="Martinez M."/>
            <person name="Schmutz J."/>
            <person name="Larimer F."/>
            <person name="Land M."/>
            <person name="Hauser L."/>
            <person name="Kyrpides N."/>
            <person name="Kim E."/>
            <person name="Miller C.D."/>
            <person name="Hughes J.E."/>
            <person name="Anderson A.J."/>
            <person name="Sims R.C."/>
            <person name="Richardson P."/>
        </authorList>
    </citation>
    <scope>NUCLEOTIDE SEQUENCE [LARGE SCALE GENOMIC DNA]</scope>
    <source>
        <strain evidence="7">MCS</strain>
    </source>
</reference>
<dbReference type="Gene3D" id="1.10.10.10">
    <property type="entry name" value="Winged helix-like DNA-binding domain superfamily/Winged helix DNA-binding domain"/>
    <property type="match status" value="1"/>
</dbReference>
<keyword evidence="5" id="KW-0804">Transcription</keyword>
<proteinExistence type="inferred from homology"/>
<dbReference type="PANTHER" id="PTHR30346">
    <property type="entry name" value="TRANSCRIPTIONAL DUAL REGULATOR HCAR-RELATED"/>
    <property type="match status" value="1"/>
</dbReference>
<dbReference type="EMBL" id="CP000384">
    <property type="protein sequence ID" value="ABG09596.1"/>
    <property type="molecule type" value="Genomic_DNA"/>
</dbReference>
<dbReference type="InterPro" id="IPR036390">
    <property type="entry name" value="WH_DNA-bd_sf"/>
</dbReference>
<comment type="similarity">
    <text evidence="1">Belongs to the LysR transcriptional regulatory family.</text>
</comment>
<dbReference type="GO" id="GO:0003677">
    <property type="term" value="F:DNA binding"/>
    <property type="evidence" value="ECO:0007669"/>
    <property type="project" value="UniProtKB-KW"/>
</dbReference>
<gene>
    <name evidence="7" type="ordered locus">Mmcs_3489</name>
</gene>
<dbReference type="Pfam" id="PF03466">
    <property type="entry name" value="LysR_substrate"/>
    <property type="match status" value="1"/>
</dbReference>
<evidence type="ECO:0000313" key="7">
    <source>
        <dbReference type="EMBL" id="ABG09596.1"/>
    </source>
</evidence>
<name>A0A5Q5BMI9_MYCSS</name>
<dbReference type="InterPro" id="IPR005119">
    <property type="entry name" value="LysR_subst-bd"/>
</dbReference>
<evidence type="ECO:0000256" key="2">
    <source>
        <dbReference type="ARBA" id="ARBA00023015"/>
    </source>
</evidence>
<dbReference type="GO" id="GO:0003700">
    <property type="term" value="F:DNA-binding transcription factor activity"/>
    <property type="evidence" value="ECO:0007669"/>
    <property type="project" value="InterPro"/>
</dbReference>
<dbReference type="Pfam" id="PF00126">
    <property type="entry name" value="HTH_1"/>
    <property type="match status" value="1"/>
</dbReference>
<dbReference type="InterPro" id="IPR000847">
    <property type="entry name" value="LysR_HTH_N"/>
</dbReference>
<evidence type="ECO:0000256" key="1">
    <source>
        <dbReference type="ARBA" id="ARBA00009437"/>
    </source>
</evidence>
<accession>A0A5Q5BMI9</accession>
<dbReference type="GO" id="GO:0032993">
    <property type="term" value="C:protein-DNA complex"/>
    <property type="evidence" value="ECO:0007669"/>
    <property type="project" value="TreeGrafter"/>
</dbReference>
<evidence type="ECO:0000256" key="3">
    <source>
        <dbReference type="ARBA" id="ARBA00023125"/>
    </source>
</evidence>
<feature type="domain" description="HTH lysR-type" evidence="6">
    <location>
        <begin position="9"/>
        <end position="66"/>
    </location>
</feature>
<dbReference type="Gene3D" id="3.40.190.10">
    <property type="entry name" value="Periplasmic binding protein-like II"/>
    <property type="match status" value="2"/>
</dbReference>
<organism evidence="7">
    <name type="scientific">Mycobacterium sp. (strain MCS)</name>
    <dbReference type="NCBI Taxonomy" id="164756"/>
    <lineage>
        <taxon>Bacteria</taxon>
        <taxon>Bacillati</taxon>
        <taxon>Actinomycetota</taxon>
        <taxon>Actinomycetes</taxon>
        <taxon>Mycobacteriales</taxon>
        <taxon>Mycobacteriaceae</taxon>
        <taxon>Mycobacterium</taxon>
    </lineage>
</organism>
<dbReference type="AlphaFoldDB" id="A0A5Q5BMI9"/>
<sequence>MPPYGHNVFDVRRLVVLREVVRCGSLSAAAVSLNYTTSAVSQQITALERDVGAKLLERGPSGTRVTAAGTRLLEHTDVILGAVTAAEQDLARAASAVPDTLRVASFSSAAATILPRVITRLRHEYPTTGIELVTADPDDGVALLGADGADAAMVTEVPGEPPEFRGVYTVPVYDDEFFVVLPRDHRFAAAVEVPFEALAAERWVVSTATGTCPDTRVFHTACRRAGFDPQVTFRADDYGTVQGMVAAGMGVSLVPSLAAWAARGDVAVRRLTHRPVRRVAVATAAEPAAASALARLVSLMADTGARLRARGVFSVPASPSSVA</sequence>
<dbReference type="CDD" id="cd08423">
    <property type="entry name" value="PBP2_LTTR_like_6"/>
    <property type="match status" value="1"/>
</dbReference>
<dbReference type="PROSITE" id="PS50931">
    <property type="entry name" value="HTH_LYSR"/>
    <property type="match status" value="1"/>
</dbReference>
<keyword evidence="4" id="KW-0010">Activator</keyword>
<protein>
    <submittedName>
        <fullName evidence="7">Transcriptional regulator, LysR family</fullName>
    </submittedName>
</protein>
<evidence type="ECO:0000259" key="6">
    <source>
        <dbReference type="PROSITE" id="PS50931"/>
    </source>
</evidence>
<dbReference type="InterPro" id="IPR036388">
    <property type="entry name" value="WH-like_DNA-bd_sf"/>
</dbReference>
<keyword evidence="3" id="KW-0238">DNA-binding</keyword>
<evidence type="ECO:0000256" key="5">
    <source>
        <dbReference type="ARBA" id="ARBA00023163"/>
    </source>
</evidence>
<dbReference type="SUPFAM" id="SSF53850">
    <property type="entry name" value="Periplasmic binding protein-like II"/>
    <property type="match status" value="1"/>
</dbReference>
<dbReference type="KEGG" id="mmc:Mmcs_3489"/>
<dbReference type="PANTHER" id="PTHR30346:SF29">
    <property type="entry name" value="LYSR SUBSTRATE-BINDING"/>
    <property type="match status" value="1"/>
</dbReference>
<dbReference type="SUPFAM" id="SSF46785">
    <property type="entry name" value="Winged helix' DNA-binding domain"/>
    <property type="match status" value="1"/>
</dbReference>
<keyword evidence="2" id="KW-0805">Transcription regulation</keyword>